<proteinExistence type="predicted"/>
<evidence type="ECO:0000313" key="3">
    <source>
        <dbReference type="Proteomes" id="UP000199288"/>
    </source>
</evidence>
<dbReference type="AlphaFoldDB" id="A0A1H3XQB9"/>
<keyword evidence="3" id="KW-1185">Reference proteome</keyword>
<dbReference type="GO" id="GO:0016811">
    <property type="term" value="F:hydrolase activity, acting on carbon-nitrogen (but not peptide) bonds, in linear amides"/>
    <property type="evidence" value="ECO:0007669"/>
    <property type="project" value="TreeGrafter"/>
</dbReference>
<feature type="region of interest" description="Disordered" evidence="1">
    <location>
        <begin position="534"/>
        <end position="555"/>
    </location>
</feature>
<evidence type="ECO:0000256" key="1">
    <source>
        <dbReference type="SAM" id="MobiDB-lite"/>
    </source>
</evidence>
<dbReference type="GO" id="GO:0070490">
    <property type="term" value="P:protein pupylation"/>
    <property type="evidence" value="ECO:0007669"/>
    <property type="project" value="TreeGrafter"/>
</dbReference>
<dbReference type="GO" id="GO:0000502">
    <property type="term" value="C:proteasome complex"/>
    <property type="evidence" value="ECO:0007669"/>
    <property type="project" value="UniProtKB-KW"/>
</dbReference>
<dbReference type="GO" id="GO:0008233">
    <property type="term" value="F:peptidase activity"/>
    <property type="evidence" value="ECO:0007669"/>
    <property type="project" value="TreeGrafter"/>
</dbReference>
<feature type="compositionally biased region" description="Basic and acidic residues" evidence="1">
    <location>
        <begin position="537"/>
        <end position="555"/>
    </location>
</feature>
<protein>
    <submittedName>
        <fullName evidence="2">Proteasome accessory factor A</fullName>
    </submittedName>
</protein>
<dbReference type="EMBL" id="FNQV01000004">
    <property type="protein sequence ID" value="SEA01546.1"/>
    <property type="molecule type" value="Genomic_DNA"/>
</dbReference>
<dbReference type="OrthoDB" id="9760627at2"/>
<organism evidence="2 3">
    <name type="scientific">Bowdeniella nasicola</name>
    <dbReference type="NCBI Taxonomy" id="208480"/>
    <lineage>
        <taxon>Bacteria</taxon>
        <taxon>Bacillati</taxon>
        <taxon>Actinomycetota</taxon>
        <taxon>Actinomycetes</taxon>
        <taxon>Actinomycetales</taxon>
        <taxon>Actinomycetaceae</taxon>
        <taxon>Bowdeniella</taxon>
    </lineage>
</organism>
<reference evidence="3" key="1">
    <citation type="submission" date="2016-10" db="EMBL/GenBank/DDBJ databases">
        <authorList>
            <person name="Varghese N."/>
            <person name="Submissions S."/>
        </authorList>
    </citation>
    <scope>NUCLEOTIDE SEQUENCE [LARGE SCALE GENOMIC DNA]</scope>
    <source>
        <strain evidence="3">KPR-1</strain>
    </source>
</reference>
<dbReference type="GO" id="GO:0010498">
    <property type="term" value="P:proteasomal protein catabolic process"/>
    <property type="evidence" value="ECO:0007669"/>
    <property type="project" value="InterPro"/>
</dbReference>
<sequence length="555" mass="59850">MISVSRIQGVETEYALLDPADPDADPEELATKLLFTYARALAAEGQPSQLHVPAATGRALEAGAGTRFDYSGEAPGSDARGFTHTNLPAEARTNEGAGAALTSAATRWVTRLTPFEAHYYRGSAIHGPNGARLYVDHSHPEYAAPEALGPREAMRYDLAGDRLMQRAAADLRCVLVKNNVDGKGQAWGAHESYLMSRATSWDLITATLLPFLVTRPIIGGAGRVGIGRRSEEPGFQIFARADFIEQETSLYTTRERPIINTRDEPHASGNRWRRLHVITADSSVLAPTILLRLGSLSAVLSLIENHPEDAADLAERFRLADPVAAVRTFSYDPTLSATAPLAAGGQASALQIQRAFLAACRAHRCDAETREVLDLWSEALDALAVGPHAAASLVQWCAKYELLQRLRAKYSCGWDDPRIAAADLQFAMLDPAASLAAALQRAGTIRQNIDDEEIARAELAAPENTRAGGRAAFLAAYPDQIWAASWTSLVVDSARPHLLRVTLSDPHHPTAAEARAAIAATDSALAALTHLGLDVPPDPHTEGWDEGIYHEPKEE</sequence>
<accession>A0A1H3XQB9</accession>
<dbReference type="PANTHER" id="PTHR42307:SF2">
    <property type="entry name" value="PUP DEAMIDASE_DEPUPYLASE"/>
    <property type="match status" value="1"/>
</dbReference>
<name>A0A1H3XQB9_9ACTO</name>
<dbReference type="GO" id="GO:0019941">
    <property type="term" value="P:modification-dependent protein catabolic process"/>
    <property type="evidence" value="ECO:0007669"/>
    <property type="project" value="InterPro"/>
</dbReference>
<dbReference type="InterPro" id="IPR004347">
    <property type="entry name" value="Pup_ligase/deamidase"/>
</dbReference>
<dbReference type="PANTHER" id="PTHR42307">
    <property type="entry name" value="PUP DEAMIDASE/DEPUPYLASE"/>
    <property type="match status" value="1"/>
</dbReference>
<evidence type="ECO:0000313" key="2">
    <source>
        <dbReference type="EMBL" id="SEA01546.1"/>
    </source>
</evidence>
<dbReference type="Proteomes" id="UP000199288">
    <property type="component" value="Unassembled WGS sequence"/>
</dbReference>
<dbReference type="Pfam" id="PF03136">
    <property type="entry name" value="Pup_ligase"/>
    <property type="match status" value="1"/>
</dbReference>
<gene>
    <name evidence="2" type="ORF">SAMN02910418_00708</name>
</gene>
<dbReference type="RefSeq" id="WP_092562223.1">
    <property type="nucleotide sequence ID" value="NZ_FNQV01000004.1"/>
</dbReference>
<dbReference type="GO" id="GO:0005524">
    <property type="term" value="F:ATP binding"/>
    <property type="evidence" value="ECO:0007669"/>
    <property type="project" value="TreeGrafter"/>
</dbReference>
<keyword evidence="2" id="KW-0647">Proteasome</keyword>